<gene>
    <name evidence="4" type="ORF">ENQ20_06260</name>
</gene>
<dbReference type="InterPro" id="IPR050097">
    <property type="entry name" value="Ferredoxin-NADP_redctase_2"/>
</dbReference>
<dbReference type="PRINTS" id="PR00469">
    <property type="entry name" value="PNDRDTASEII"/>
</dbReference>
<dbReference type="EMBL" id="DSMG01000070">
    <property type="protein sequence ID" value="HDX31083.1"/>
    <property type="molecule type" value="Genomic_DNA"/>
</dbReference>
<evidence type="ECO:0000256" key="1">
    <source>
        <dbReference type="ARBA" id="ARBA00022630"/>
    </source>
</evidence>
<dbReference type="SUPFAM" id="SSF51905">
    <property type="entry name" value="FAD/NAD(P)-binding domain"/>
    <property type="match status" value="1"/>
</dbReference>
<dbReference type="PANTHER" id="PTHR48105">
    <property type="entry name" value="THIOREDOXIN REDUCTASE 1-RELATED-RELATED"/>
    <property type="match status" value="1"/>
</dbReference>
<protein>
    <submittedName>
        <fullName evidence="4">FAD-dependent oxidoreductase</fullName>
    </submittedName>
</protein>
<dbReference type="AlphaFoldDB" id="A0A7C1J9Z6"/>
<dbReference type="PRINTS" id="PR00368">
    <property type="entry name" value="FADPNR"/>
</dbReference>
<dbReference type="Gene3D" id="3.50.50.60">
    <property type="entry name" value="FAD/NAD(P)-binding domain"/>
    <property type="match status" value="2"/>
</dbReference>
<organism evidence="4">
    <name type="scientific">Caldilinea aerophila</name>
    <dbReference type="NCBI Taxonomy" id="133453"/>
    <lineage>
        <taxon>Bacteria</taxon>
        <taxon>Bacillati</taxon>
        <taxon>Chloroflexota</taxon>
        <taxon>Caldilineae</taxon>
        <taxon>Caldilineales</taxon>
        <taxon>Caldilineaceae</taxon>
        <taxon>Caldilinea</taxon>
    </lineage>
</organism>
<name>A0A7C1J9Z6_9CHLR</name>
<evidence type="ECO:0000313" key="4">
    <source>
        <dbReference type="EMBL" id="HDX31083.1"/>
    </source>
</evidence>
<reference evidence="4" key="1">
    <citation type="journal article" date="2020" name="mSystems">
        <title>Genome- and Community-Level Interaction Insights into Carbon Utilization and Element Cycling Functions of Hydrothermarchaeota in Hydrothermal Sediment.</title>
        <authorList>
            <person name="Zhou Z."/>
            <person name="Liu Y."/>
            <person name="Xu W."/>
            <person name="Pan J."/>
            <person name="Luo Z.H."/>
            <person name="Li M."/>
        </authorList>
    </citation>
    <scope>NUCLEOTIDE SEQUENCE [LARGE SCALE GENOMIC DNA]</scope>
    <source>
        <strain evidence="4">SpSt-289</strain>
    </source>
</reference>
<dbReference type="GO" id="GO:0016491">
    <property type="term" value="F:oxidoreductase activity"/>
    <property type="evidence" value="ECO:0007669"/>
    <property type="project" value="UniProtKB-KW"/>
</dbReference>
<dbReference type="InterPro" id="IPR036188">
    <property type="entry name" value="FAD/NAD-bd_sf"/>
</dbReference>
<feature type="domain" description="FAD/NAD(P)-binding" evidence="3">
    <location>
        <begin position="24"/>
        <end position="311"/>
    </location>
</feature>
<dbReference type="InterPro" id="IPR023753">
    <property type="entry name" value="FAD/NAD-binding_dom"/>
</dbReference>
<evidence type="ECO:0000256" key="2">
    <source>
        <dbReference type="ARBA" id="ARBA00023002"/>
    </source>
</evidence>
<evidence type="ECO:0000259" key="3">
    <source>
        <dbReference type="Pfam" id="PF07992"/>
    </source>
</evidence>
<keyword evidence="1" id="KW-0285">Flavoprotein</keyword>
<comment type="caution">
    <text evidence="4">The sequence shown here is derived from an EMBL/GenBank/DDBJ whole genome shotgun (WGS) entry which is preliminary data.</text>
</comment>
<sequence>MEFTFNLNAIEPTTNGFEAEGHQYDVVIIGGGPAGATAAMYAARAGLKTVVVDKGLTAGALGVTSKIANYPGVPEPISGAELLQRMRNQAIAFGARFIQDKVQAVDLLSEPKLVFGNASTYSGRAVIIATGSMGRGQRVKGEDELLGRGVSYCATCDAAFFQGQTVAVAGNSDEALEEALFLTRFAAHVHLLSPTPELKAPPHLVEEIMHHPKVSVHLGTVVREVLGNQHVEGLRIATRGQGESILPVSGAFFYLQGAQPITDFLQGQLEISETGCIVVDKEFRTSLPGVYAIGDVLCNHVKQAVVAAAEGAIAAMAVDKELHGRRQMAVDWSK</sequence>
<keyword evidence="2" id="KW-0560">Oxidoreductase</keyword>
<dbReference type="Pfam" id="PF07992">
    <property type="entry name" value="Pyr_redox_2"/>
    <property type="match status" value="1"/>
</dbReference>
<accession>A0A7C1J9Z6</accession>
<proteinExistence type="predicted"/>